<dbReference type="Proteomes" id="UP000199093">
    <property type="component" value="Unassembled WGS sequence"/>
</dbReference>
<keyword evidence="4" id="KW-1185">Reference proteome</keyword>
<accession>A0A1G8QKX4</accession>
<proteinExistence type="inferred from homology"/>
<dbReference type="PANTHER" id="PTHR23416:SF23">
    <property type="entry name" value="ACETYLTRANSFERASE C18B11.09C-RELATED"/>
    <property type="match status" value="1"/>
</dbReference>
<dbReference type="CDD" id="cd05825">
    <property type="entry name" value="LbH_wcaF_like"/>
    <property type="match status" value="1"/>
</dbReference>
<reference evidence="3 4" key="1">
    <citation type="submission" date="2016-10" db="EMBL/GenBank/DDBJ databases">
        <authorList>
            <person name="de Groot N.N."/>
        </authorList>
    </citation>
    <scope>NUCLEOTIDE SEQUENCE [LARGE SCALE GENOMIC DNA]</scope>
    <source>
        <strain evidence="3 4">DSM 26424</strain>
    </source>
</reference>
<dbReference type="GO" id="GO:0008374">
    <property type="term" value="F:O-acyltransferase activity"/>
    <property type="evidence" value="ECO:0007669"/>
    <property type="project" value="TreeGrafter"/>
</dbReference>
<dbReference type="PANTHER" id="PTHR23416">
    <property type="entry name" value="SIALIC ACID SYNTHASE-RELATED"/>
    <property type="match status" value="1"/>
</dbReference>
<evidence type="ECO:0000313" key="4">
    <source>
        <dbReference type="Proteomes" id="UP000199093"/>
    </source>
</evidence>
<dbReference type="EMBL" id="FNEJ01000016">
    <property type="protein sequence ID" value="SDJ05402.1"/>
    <property type="molecule type" value="Genomic_DNA"/>
</dbReference>
<protein>
    <submittedName>
        <fullName evidence="3">Putative colanic acid biosynthesis acetyltransferase WcaF</fullName>
    </submittedName>
</protein>
<evidence type="ECO:0000256" key="2">
    <source>
        <dbReference type="ARBA" id="ARBA00022679"/>
    </source>
</evidence>
<evidence type="ECO:0000256" key="1">
    <source>
        <dbReference type="ARBA" id="ARBA00007274"/>
    </source>
</evidence>
<organism evidence="3 4">
    <name type="scientific">Salipiger marinus</name>
    <dbReference type="NCBI Taxonomy" id="555512"/>
    <lineage>
        <taxon>Bacteria</taxon>
        <taxon>Pseudomonadati</taxon>
        <taxon>Pseudomonadota</taxon>
        <taxon>Alphaproteobacteria</taxon>
        <taxon>Rhodobacterales</taxon>
        <taxon>Roseobacteraceae</taxon>
        <taxon>Salipiger</taxon>
    </lineage>
</organism>
<dbReference type="InterPro" id="IPR011004">
    <property type="entry name" value="Trimer_LpxA-like_sf"/>
</dbReference>
<dbReference type="SUPFAM" id="SSF51161">
    <property type="entry name" value="Trimeric LpxA-like enzymes"/>
    <property type="match status" value="1"/>
</dbReference>
<sequence>MTEQTKPPSRLYIDSLSRRSKVLRALWQITRALFFATLPGPLFKRWRIFLLRLFGATIGQGCRVDASCRVWWPGNLEMGNYACLADAVDCYNVALITIGDYATVSQRAFLCSASHATDTLARPLIHAPITIETHAWVCAEAFVGPGVTLREGAVLGARGLAIRNLEPWTIYAGNPARALKPREIRP</sequence>
<dbReference type="InterPro" id="IPR051159">
    <property type="entry name" value="Hexapeptide_acetyltransf"/>
</dbReference>
<dbReference type="OrthoDB" id="9815592at2"/>
<name>A0A1G8QKX4_9RHOB</name>
<gene>
    <name evidence="3" type="ORF">SAMN04487993_101652</name>
</gene>
<dbReference type="STRING" id="555512.SAMN04487993_101652"/>
<dbReference type="RefSeq" id="WP_089849400.1">
    <property type="nucleotide sequence ID" value="NZ_FNEJ01000016.1"/>
</dbReference>
<dbReference type="Gene3D" id="2.160.10.10">
    <property type="entry name" value="Hexapeptide repeat proteins"/>
    <property type="match status" value="1"/>
</dbReference>
<comment type="similarity">
    <text evidence="1">Belongs to the transferase hexapeptide repeat family.</text>
</comment>
<dbReference type="GO" id="GO:0005829">
    <property type="term" value="C:cytosol"/>
    <property type="evidence" value="ECO:0007669"/>
    <property type="project" value="TreeGrafter"/>
</dbReference>
<keyword evidence="2 3" id="KW-0808">Transferase</keyword>
<dbReference type="AlphaFoldDB" id="A0A1G8QKX4"/>
<evidence type="ECO:0000313" key="3">
    <source>
        <dbReference type="EMBL" id="SDJ05402.1"/>
    </source>
</evidence>